<keyword evidence="1" id="KW-0472">Membrane</keyword>
<feature type="transmembrane region" description="Helical" evidence="1">
    <location>
        <begin position="58"/>
        <end position="77"/>
    </location>
</feature>
<sequence length="215" mass="24485">MIQIAYVSGKIETQNGQCVVGDQVVDCPNRSLSGGQTSTGTKLDLLPSNFIADTRNDAIFYSLFIAIILLLALLAIYKVKIFNKTLSEYLKPIWYYILICLAVVAWQYLFGIQADNRWLLQISQWVWELAIALSVIQMVRKSNFGWGNVFFLSVLYSLIIHGTKVSIRYFFYDQTLLYVLDRFLYGSLLVVIIVNAIGFATILITRSKNKQTLNN</sequence>
<evidence type="ECO:0000313" key="3">
    <source>
        <dbReference type="Proteomes" id="UP000230119"/>
    </source>
</evidence>
<accession>A0A2M7BRR5</accession>
<comment type="caution">
    <text evidence="2">The sequence shown here is derived from an EMBL/GenBank/DDBJ whole genome shotgun (WGS) entry which is preliminary data.</text>
</comment>
<evidence type="ECO:0000313" key="2">
    <source>
        <dbReference type="EMBL" id="PIV08178.1"/>
    </source>
</evidence>
<name>A0A2M7BRR5_9BACT</name>
<reference evidence="3" key="1">
    <citation type="submission" date="2017-09" db="EMBL/GenBank/DDBJ databases">
        <title>Depth-based differentiation of microbial function through sediment-hosted aquifers and enrichment of novel symbionts in the deep terrestrial subsurface.</title>
        <authorList>
            <person name="Probst A.J."/>
            <person name="Ladd B."/>
            <person name="Jarett J.K."/>
            <person name="Geller-Mcgrath D.E."/>
            <person name="Sieber C.M.K."/>
            <person name="Emerson J.B."/>
            <person name="Anantharaman K."/>
            <person name="Thomas B.C."/>
            <person name="Malmstrom R."/>
            <person name="Stieglmeier M."/>
            <person name="Klingl A."/>
            <person name="Woyke T."/>
            <person name="Ryan C.M."/>
            <person name="Banfield J.F."/>
        </authorList>
    </citation>
    <scope>NUCLEOTIDE SEQUENCE [LARGE SCALE GENOMIC DNA]</scope>
</reference>
<gene>
    <name evidence="2" type="ORF">COS52_04085</name>
</gene>
<feature type="transmembrane region" description="Helical" evidence="1">
    <location>
        <begin position="148"/>
        <end position="171"/>
    </location>
</feature>
<dbReference type="Proteomes" id="UP000230119">
    <property type="component" value="Unassembled WGS sequence"/>
</dbReference>
<proteinExistence type="predicted"/>
<feature type="transmembrane region" description="Helical" evidence="1">
    <location>
        <begin position="183"/>
        <end position="204"/>
    </location>
</feature>
<evidence type="ECO:0000256" key="1">
    <source>
        <dbReference type="SAM" id="Phobius"/>
    </source>
</evidence>
<feature type="transmembrane region" description="Helical" evidence="1">
    <location>
        <begin position="93"/>
        <end position="112"/>
    </location>
</feature>
<dbReference type="EMBL" id="PEVA01000172">
    <property type="protein sequence ID" value="PIV08178.1"/>
    <property type="molecule type" value="Genomic_DNA"/>
</dbReference>
<dbReference type="AlphaFoldDB" id="A0A2M7BRR5"/>
<protein>
    <submittedName>
        <fullName evidence="2">Uncharacterized protein</fullName>
    </submittedName>
</protein>
<keyword evidence="1" id="KW-0812">Transmembrane</keyword>
<organism evidence="2 3">
    <name type="scientific">Candidatus Roizmanbacteria bacterium CG03_land_8_20_14_0_80_39_12</name>
    <dbReference type="NCBI Taxonomy" id="1974847"/>
    <lineage>
        <taxon>Bacteria</taxon>
        <taxon>Candidatus Roizmaniibacteriota</taxon>
    </lineage>
</organism>
<keyword evidence="1" id="KW-1133">Transmembrane helix</keyword>